<dbReference type="InterPro" id="IPR035965">
    <property type="entry name" value="PAS-like_dom_sf"/>
</dbReference>
<evidence type="ECO:0000313" key="5">
    <source>
        <dbReference type="Proteomes" id="UP001500740"/>
    </source>
</evidence>
<sequence>MISNQLYNQVLMSGLDSMVFVMRVEEEYNFYYEFLNDLAMDKANLTGEVIGKELRDVLSYEQSVYLHKKYTEAVKANSAITYEDLFHSNSKNGYITETKLTPLFNEQGNCSHIVAVVRDITDVKKAEKTREDSKKRLETSKQRYKSLFLENADAIFSVDYNGRLVELNNAFELLFGYKREDLINQVAFKFVNSQLKRKLKKHFVQTLRKEPQNFEVNTHNGNGDEMDLDVTMTPIVMEGKVTGVYVIIKDMTEQRNAERTLSKNEERFRMIAESSHDLITLVDGQGVISYASPSYRHVLGYFPEHYIGQSLLHNLHEEDFNTVLDAFERAKELGSPISLEFRQYHQEKEWLWFELQAKPIYADDGQFHQMVVVTRNISERKAYEEQLKLFAYHDPLTELPNRRLFQSNLIKHIADYQKGEKGFAVMMLDIDNFKSINDEFGHDIGDQVIKEFGRRIQDSLRESDFVARLGGDEFIALLTNINSKQDALEVIHRIQRVIEDEWDVSGEELEVTTSIGVALPDSSMVSDEELIKFADSALYEAKSSGKDTYQLTTIV</sequence>
<evidence type="ECO:0000313" key="4">
    <source>
        <dbReference type="EMBL" id="GAA0450354.1"/>
    </source>
</evidence>
<feature type="domain" description="PAC" evidence="2">
    <location>
        <begin position="337"/>
        <end position="389"/>
    </location>
</feature>
<dbReference type="NCBIfam" id="TIGR00254">
    <property type="entry name" value="GGDEF"/>
    <property type="match status" value="1"/>
</dbReference>
<dbReference type="InterPro" id="IPR001610">
    <property type="entry name" value="PAC"/>
</dbReference>
<feature type="domain" description="PAS" evidence="1">
    <location>
        <begin position="140"/>
        <end position="210"/>
    </location>
</feature>
<dbReference type="Proteomes" id="UP001500740">
    <property type="component" value="Unassembled WGS sequence"/>
</dbReference>
<dbReference type="InterPro" id="IPR000160">
    <property type="entry name" value="GGDEF_dom"/>
</dbReference>
<dbReference type="CDD" id="cd01949">
    <property type="entry name" value="GGDEF"/>
    <property type="match status" value="1"/>
</dbReference>
<dbReference type="Pfam" id="PF08447">
    <property type="entry name" value="PAS_3"/>
    <property type="match status" value="1"/>
</dbReference>
<dbReference type="CDD" id="cd00130">
    <property type="entry name" value="PAS"/>
    <property type="match status" value="2"/>
</dbReference>
<dbReference type="InterPro" id="IPR000014">
    <property type="entry name" value="PAS"/>
</dbReference>
<gene>
    <name evidence="4" type="ORF">GCM10008935_00960</name>
</gene>
<dbReference type="SUPFAM" id="SSF55785">
    <property type="entry name" value="PYP-like sensor domain (PAS domain)"/>
    <property type="match status" value="3"/>
</dbReference>
<dbReference type="InterPro" id="IPR013655">
    <property type="entry name" value="PAS_fold_3"/>
</dbReference>
<name>A0ABP3JGP4_9BACI</name>
<accession>A0ABP3JGP4</accession>
<dbReference type="SMART" id="SM00091">
    <property type="entry name" value="PAS"/>
    <property type="match status" value="2"/>
</dbReference>
<reference evidence="5" key="1">
    <citation type="journal article" date="2019" name="Int. J. Syst. Evol. Microbiol.">
        <title>The Global Catalogue of Microorganisms (GCM) 10K type strain sequencing project: providing services to taxonomists for standard genome sequencing and annotation.</title>
        <authorList>
            <consortium name="The Broad Institute Genomics Platform"/>
            <consortium name="The Broad Institute Genome Sequencing Center for Infectious Disease"/>
            <person name="Wu L."/>
            <person name="Ma J."/>
        </authorList>
    </citation>
    <scope>NUCLEOTIDE SEQUENCE [LARGE SCALE GENOMIC DNA]</scope>
    <source>
        <strain evidence="5">JCM 14193</strain>
    </source>
</reference>
<dbReference type="Pfam" id="PF08448">
    <property type="entry name" value="PAS_4"/>
    <property type="match status" value="1"/>
</dbReference>
<dbReference type="SUPFAM" id="SSF55073">
    <property type="entry name" value="Nucleotide cyclase"/>
    <property type="match status" value="1"/>
</dbReference>
<dbReference type="Gene3D" id="3.30.450.20">
    <property type="entry name" value="PAS domain"/>
    <property type="match status" value="3"/>
</dbReference>
<evidence type="ECO:0000259" key="2">
    <source>
        <dbReference type="PROSITE" id="PS50113"/>
    </source>
</evidence>
<dbReference type="PROSITE" id="PS50887">
    <property type="entry name" value="GGDEF"/>
    <property type="match status" value="1"/>
</dbReference>
<evidence type="ECO:0008006" key="6">
    <source>
        <dbReference type="Google" id="ProtNLM"/>
    </source>
</evidence>
<dbReference type="Pfam" id="PF13426">
    <property type="entry name" value="PAS_9"/>
    <property type="match status" value="1"/>
</dbReference>
<feature type="domain" description="GGDEF" evidence="3">
    <location>
        <begin position="421"/>
        <end position="554"/>
    </location>
</feature>
<feature type="domain" description="PAS" evidence="1">
    <location>
        <begin position="264"/>
        <end position="334"/>
    </location>
</feature>
<dbReference type="PROSITE" id="PS50113">
    <property type="entry name" value="PAC"/>
    <property type="match status" value="3"/>
</dbReference>
<keyword evidence="5" id="KW-1185">Reference proteome</keyword>
<dbReference type="PANTHER" id="PTHR44757">
    <property type="entry name" value="DIGUANYLATE CYCLASE DGCP"/>
    <property type="match status" value="1"/>
</dbReference>
<dbReference type="RefSeq" id="WP_343780987.1">
    <property type="nucleotide sequence ID" value="NZ_BAAACZ010000002.1"/>
</dbReference>
<evidence type="ECO:0000259" key="3">
    <source>
        <dbReference type="PROSITE" id="PS50887"/>
    </source>
</evidence>
<dbReference type="InterPro" id="IPR029787">
    <property type="entry name" value="Nucleotide_cyclase"/>
</dbReference>
<dbReference type="NCBIfam" id="TIGR00229">
    <property type="entry name" value="sensory_box"/>
    <property type="match status" value="2"/>
</dbReference>
<dbReference type="Pfam" id="PF00990">
    <property type="entry name" value="GGDEF"/>
    <property type="match status" value="1"/>
</dbReference>
<dbReference type="PANTHER" id="PTHR44757:SF2">
    <property type="entry name" value="BIOFILM ARCHITECTURE MAINTENANCE PROTEIN MBAA"/>
    <property type="match status" value="1"/>
</dbReference>
<dbReference type="PROSITE" id="PS50112">
    <property type="entry name" value="PAS"/>
    <property type="match status" value="2"/>
</dbReference>
<dbReference type="EMBL" id="BAAACZ010000002">
    <property type="protein sequence ID" value="GAA0450354.1"/>
    <property type="molecule type" value="Genomic_DNA"/>
</dbReference>
<comment type="caution">
    <text evidence="4">The sequence shown here is derived from an EMBL/GenBank/DDBJ whole genome shotgun (WGS) entry which is preliminary data.</text>
</comment>
<dbReference type="SMART" id="SM00086">
    <property type="entry name" value="PAC"/>
    <property type="match status" value="3"/>
</dbReference>
<feature type="domain" description="PAC" evidence="2">
    <location>
        <begin position="80"/>
        <end position="132"/>
    </location>
</feature>
<proteinExistence type="predicted"/>
<dbReference type="InterPro" id="IPR000700">
    <property type="entry name" value="PAS-assoc_C"/>
</dbReference>
<dbReference type="InterPro" id="IPR013656">
    <property type="entry name" value="PAS_4"/>
</dbReference>
<feature type="domain" description="PAC" evidence="2">
    <location>
        <begin position="212"/>
        <end position="263"/>
    </location>
</feature>
<protein>
    <recommendedName>
        <fullName evidence="6">Diguanylate cyclase</fullName>
    </recommendedName>
</protein>
<dbReference type="Gene3D" id="3.30.70.270">
    <property type="match status" value="1"/>
</dbReference>
<dbReference type="InterPro" id="IPR043128">
    <property type="entry name" value="Rev_trsase/Diguanyl_cyclase"/>
</dbReference>
<evidence type="ECO:0000259" key="1">
    <source>
        <dbReference type="PROSITE" id="PS50112"/>
    </source>
</evidence>
<organism evidence="4 5">
    <name type="scientific">Alkalibacillus silvisoli</name>
    <dbReference type="NCBI Taxonomy" id="392823"/>
    <lineage>
        <taxon>Bacteria</taxon>
        <taxon>Bacillati</taxon>
        <taxon>Bacillota</taxon>
        <taxon>Bacilli</taxon>
        <taxon>Bacillales</taxon>
        <taxon>Bacillaceae</taxon>
        <taxon>Alkalibacillus</taxon>
    </lineage>
</organism>
<dbReference type="SMART" id="SM00267">
    <property type="entry name" value="GGDEF"/>
    <property type="match status" value="1"/>
</dbReference>
<dbReference type="InterPro" id="IPR052155">
    <property type="entry name" value="Biofilm_reg_signaling"/>
</dbReference>